<gene>
    <name evidence="1" type="ORF">SKAU_G00012700</name>
</gene>
<evidence type="ECO:0000313" key="1">
    <source>
        <dbReference type="EMBL" id="KAJ8380492.1"/>
    </source>
</evidence>
<dbReference type="EMBL" id="JAINUF010000001">
    <property type="protein sequence ID" value="KAJ8380492.1"/>
    <property type="molecule type" value="Genomic_DNA"/>
</dbReference>
<proteinExistence type="predicted"/>
<comment type="caution">
    <text evidence="1">The sequence shown here is derived from an EMBL/GenBank/DDBJ whole genome shotgun (WGS) entry which is preliminary data.</text>
</comment>
<reference evidence="1" key="1">
    <citation type="journal article" date="2023" name="Science">
        <title>Genome structures resolve the early diversification of teleost fishes.</title>
        <authorList>
            <person name="Parey E."/>
            <person name="Louis A."/>
            <person name="Montfort J."/>
            <person name="Bouchez O."/>
            <person name="Roques C."/>
            <person name="Iampietro C."/>
            <person name="Lluch J."/>
            <person name="Castinel A."/>
            <person name="Donnadieu C."/>
            <person name="Desvignes T."/>
            <person name="Floi Bucao C."/>
            <person name="Jouanno E."/>
            <person name="Wen M."/>
            <person name="Mejri S."/>
            <person name="Dirks R."/>
            <person name="Jansen H."/>
            <person name="Henkel C."/>
            <person name="Chen W.J."/>
            <person name="Zahm M."/>
            <person name="Cabau C."/>
            <person name="Klopp C."/>
            <person name="Thompson A.W."/>
            <person name="Robinson-Rechavi M."/>
            <person name="Braasch I."/>
            <person name="Lecointre G."/>
            <person name="Bobe J."/>
            <person name="Postlethwait J.H."/>
            <person name="Berthelot C."/>
            <person name="Roest Crollius H."/>
            <person name="Guiguen Y."/>
        </authorList>
    </citation>
    <scope>NUCLEOTIDE SEQUENCE</scope>
    <source>
        <strain evidence="1">WJC10195</strain>
    </source>
</reference>
<sequence>MLGSLQMESKTLNYHEGPADVKGDLTLLETNPPLQKMSPEGQGESLQRTPRCSQTVQASCLPGRQDGSPALQPIRRLGTHQLIQSLTSFICSSGNFWMRVNFSELSGPPHSSGIKRNAPWPFTAGESCYLVTLLHQISGSVFKPEAEALHSGGGNAANGAWQCVPLGAWRCRSRCEDGSRAADFAEAVGAAALDFRPPVGGPRRRLCLFARLTFTARGWPC</sequence>
<organism evidence="1 2">
    <name type="scientific">Synaphobranchus kaupii</name>
    <name type="common">Kaup's arrowtooth eel</name>
    <dbReference type="NCBI Taxonomy" id="118154"/>
    <lineage>
        <taxon>Eukaryota</taxon>
        <taxon>Metazoa</taxon>
        <taxon>Chordata</taxon>
        <taxon>Craniata</taxon>
        <taxon>Vertebrata</taxon>
        <taxon>Euteleostomi</taxon>
        <taxon>Actinopterygii</taxon>
        <taxon>Neopterygii</taxon>
        <taxon>Teleostei</taxon>
        <taxon>Anguilliformes</taxon>
        <taxon>Synaphobranchidae</taxon>
        <taxon>Synaphobranchus</taxon>
    </lineage>
</organism>
<name>A0A9Q1GC51_SYNKA</name>
<accession>A0A9Q1GC51</accession>
<dbReference type="Proteomes" id="UP001152622">
    <property type="component" value="Chromosome 1"/>
</dbReference>
<dbReference type="AlphaFoldDB" id="A0A9Q1GC51"/>
<evidence type="ECO:0000313" key="2">
    <source>
        <dbReference type="Proteomes" id="UP001152622"/>
    </source>
</evidence>
<keyword evidence="2" id="KW-1185">Reference proteome</keyword>
<protein>
    <submittedName>
        <fullName evidence="1">Uncharacterized protein</fullName>
    </submittedName>
</protein>